<dbReference type="Pfam" id="PF04168">
    <property type="entry name" value="Alpha-E"/>
    <property type="match status" value="1"/>
</dbReference>
<reference evidence="3 4" key="1">
    <citation type="submission" date="2018-05" db="EMBL/GenBank/DDBJ databases">
        <title>Pararhodobacter marina sp. nov., isolated from deep-sea water of the Indian Ocean.</title>
        <authorList>
            <person name="Lai Q.Sr."/>
            <person name="Liu X."/>
            <person name="Shao Z."/>
        </authorList>
    </citation>
    <scope>NUCLEOTIDE SEQUENCE [LARGE SCALE GENOMIC DNA]</scope>
    <source>
        <strain evidence="3 4">CIC4N-9</strain>
    </source>
</reference>
<evidence type="ECO:0000313" key="4">
    <source>
        <dbReference type="Proteomes" id="UP000244940"/>
    </source>
</evidence>
<dbReference type="EMBL" id="QEYD01000002">
    <property type="protein sequence ID" value="PWE30814.1"/>
    <property type="molecule type" value="Genomic_DNA"/>
</dbReference>
<dbReference type="Gene3D" id="3.40.50.11290">
    <property type="match status" value="1"/>
</dbReference>
<dbReference type="InterPro" id="IPR025841">
    <property type="entry name" value="CP_ATPgrasp_2"/>
</dbReference>
<dbReference type="OrthoDB" id="9804079at2"/>
<dbReference type="Proteomes" id="UP000244940">
    <property type="component" value="Unassembled WGS sequence"/>
</dbReference>
<organism evidence="3 4">
    <name type="scientific">Pararhodobacter marinus</name>
    <dbReference type="NCBI Taxonomy" id="2184063"/>
    <lineage>
        <taxon>Bacteria</taxon>
        <taxon>Pseudomonadati</taxon>
        <taxon>Pseudomonadota</taxon>
        <taxon>Alphaproteobacteria</taxon>
        <taxon>Rhodobacterales</taxon>
        <taxon>Paracoccaceae</taxon>
        <taxon>Pararhodobacter</taxon>
    </lineage>
</organism>
<comment type="caution">
    <text evidence="3">The sequence shown here is derived from an EMBL/GenBank/DDBJ whole genome shotgun (WGS) entry which is preliminary data.</text>
</comment>
<evidence type="ECO:0000259" key="1">
    <source>
        <dbReference type="Pfam" id="PF04168"/>
    </source>
</evidence>
<feature type="domain" description="Circularly permuted ATP-grasp type 2" evidence="2">
    <location>
        <begin position="89"/>
        <end position="478"/>
    </location>
</feature>
<evidence type="ECO:0000313" key="3">
    <source>
        <dbReference type="EMBL" id="PWE30814.1"/>
    </source>
</evidence>
<keyword evidence="4" id="KW-1185">Reference proteome</keyword>
<feature type="domain" description="DUF403" evidence="1">
    <location>
        <begin position="528"/>
        <end position="807"/>
    </location>
</feature>
<evidence type="ECO:0000259" key="2">
    <source>
        <dbReference type="Pfam" id="PF14403"/>
    </source>
</evidence>
<sequence length="808" mass="88513">MPAASSPRRPDLFAGYNRLPGVADELFDAGGQMRPVWRRFVDRFAKLSPTEIATRFERGNNYLRDAGVYFRQYSTEPGAERDWPLSHIPVILHDSEWDEICAGLAQRADLLERVVADLYGPAELVRDGHLPASLIARSPQWLRPIVGVTPADGHYLHLLAFEIGRSPDGSWLVLGDRLEAPSGAGFALENRMATGRIFPERFPRAYIHRLAGFFHDFRAQMERLAQAEGRPGGQSAILTPGPSNDTYYEHTYIARYLGMLLLEGEDLLVENGALKVRTIEGPQPIGALWRRIDAAFADPLELNADSRIGTPGLLEAVRQGNLSMVNALGAGVLELRAMMAFLPRISEVLTGKKLALPNIATWWCGGETERDYVLSKAEKMLIGPALTPALPFDVTARTAMGGRFAGGAEGDLRDWIEANAAGLVGQEAVALSTTPAWVTEPGQTLAEGRMEPRPMTIRVFATRTPAGWRFMKGGYARIGHSGDATALAMQKGGSVADVWIVSDRQVPKYTMVPEGNAPFRRATPGVVPARAADNLFWLGRYVERTEDAIRLIRAYHLRLATTDNPADPLLRRLRAFLGGYGIDLGKPVPDALIERITMAQACAAKVRDRFSVDGWAALSDLHKTAAQTLRDVEPGDDAAKAMFVLVRKITGFSGLVQDNMYRFQGWRFLSLGRALERADALTALLHGLSDADAPDGALDLAVEVADCVITHRRRYAVETSRDTVVDLLALDADNPRSILFQIQAMREQAAALPGAMEHGRLAALSRAIVPIEAFLSVATPDRLTPRALLKLRGDLSQISNLVTSAYLR</sequence>
<dbReference type="RefSeq" id="WP_109531892.1">
    <property type="nucleotide sequence ID" value="NZ_QEYD01000002.1"/>
</dbReference>
<dbReference type="Pfam" id="PF14403">
    <property type="entry name" value="CP_ATPgrasp_2"/>
    <property type="match status" value="1"/>
</dbReference>
<dbReference type="SUPFAM" id="SSF56059">
    <property type="entry name" value="Glutathione synthetase ATP-binding domain-like"/>
    <property type="match status" value="1"/>
</dbReference>
<dbReference type="InterPro" id="IPR007296">
    <property type="entry name" value="DUF403"/>
</dbReference>
<protein>
    <submittedName>
        <fullName evidence="3">Uncharacterized protein</fullName>
    </submittedName>
</protein>
<accession>A0A2U2CGA6</accession>
<dbReference type="InterPro" id="IPR051680">
    <property type="entry name" value="ATP-dep_Glu-Cys_Ligase-2"/>
</dbReference>
<gene>
    <name evidence="3" type="ORF">C4N9_03390</name>
</gene>
<proteinExistence type="predicted"/>
<dbReference type="PANTHER" id="PTHR34595:SF2">
    <property type="entry name" value="BLR2978 PROTEIN"/>
    <property type="match status" value="1"/>
</dbReference>
<dbReference type="PANTHER" id="PTHR34595">
    <property type="entry name" value="BLR5612 PROTEIN"/>
    <property type="match status" value="1"/>
</dbReference>
<dbReference type="GeneID" id="94363922"/>
<dbReference type="AlphaFoldDB" id="A0A2U2CGA6"/>
<name>A0A2U2CGA6_9RHOB</name>